<accession>A0ABS7YUJ9</accession>
<proteinExistence type="predicted"/>
<evidence type="ECO:0000313" key="1">
    <source>
        <dbReference type="EMBL" id="MCA2018682.1"/>
    </source>
</evidence>
<dbReference type="InterPro" id="IPR036249">
    <property type="entry name" value="Thioredoxin-like_sf"/>
</dbReference>
<keyword evidence="2" id="KW-1185">Reference proteome</keyword>
<dbReference type="Proteomes" id="UP001199044">
    <property type="component" value="Unassembled WGS sequence"/>
</dbReference>
<gene>
    <name evidence="1" type="ORF">LDJ79_21380</name>
</gene>
<dbReference type="EMBL" id="JAIWIU010000191">
    <property type="protein sequence ID" value="MCA2018682.1"/>
    <property type="molecule type" value="Genomic_DNA"/>
</dbReference>
<organism evidence="1 2">
    <name type="scientific">Vibrio tritonius</name>
    <dbReference type="NCBI Taxonomy" id="1435069"/>
    <lineage>
        <taxon>Bacteria</taxon>
        <taxon>Pseudomonadati</taxon>
        <taxon>Pseudomonadota</taxon>
        <taxon>Gammaproteobacteria</taxon>
        <taxon>Vibrionales</taxon>
        <taxon>Vibrionaceae</taxon>
        <taxon>Vibrio</taxon>
    </lineage>
</organism>
<protein>
    <submittedName>
        <fullName evidence="1">Glutaredoxin family protein</fullName>
    </submittedName>
</protein>
<dbReference type="Gene3D" id="3.40.30.10">
    <property type="entry name" value="Glutaredoxin"/>
    <property type="match status" value="1"/>
</dbReference>
<dbReference type="RefSeq" id="WP_068713663.1">
    <property type="nucleotide sequence ID" value="NZ_AP014635.1"/>
</dbReference>
<comment type="caution">
    <text evidence="1">The sequence shown here is derived from an EMBL/GenBank/DDBJ whole genome shotgun (WGS) entry which is preliminary data.</text>
</comment>
<reference evidence="2" key="1">
    <citation type="submission" date="2023-07" db="EMBL/GenBank/DDBJ databases">
        <title>Molecular identification of indigenous halophilic bacteria isolated from red sea cost, biodegradation of synthetic dyes and assessment of degraded metabolite toxicity.</title>
        <authorList>
            <person name="Chaieb K."/>
            <person name="Altayb H.N."/>
        </authorList>
    </citation>
    <scope>NUCLEOTIDE SEQUENCE [LARGE SCALE GENOMIC DNA]</scope>
    <source>
        <strain evidence="2">K20</strain>
    </source>
</reference>
<sequence length="82" mass="9333">MVTLTLYGTQGCHLCDDAYDLLVKAGVSQQVNSVDIADDDELSSRYGVTIPVLCYRDAQLSWPFNFNELIQWLQNNGFDYHQ</sequence>
<name>A0ABS7YUJ9_9VIBR</name>
<dbReference type="SUPFAM" id="SSF52833">
    <property type="entry name" value="Thioredoxin-like"/>
    <property type="match status" value="1"/>
</dbReference>
<dbReference type="Pfam" id="PF05768">
    <property type="entry name" value="Glrx-like"/>
    <property type="match status" value="1"/>
</dbReference>
<evidence type="ECO:0000313" key="2">
    <source>
        <dbReference type="Proteomes" id="UP001199044"/>
    </source>
</evidence>
<dbReference type="InterPro" id="IPR008554">
    <property type="entry name" value="Glutaredoxin-like"/>
</dbReference>